<dbReference type="RefSeq" id="WP_379749882.1">
    <property type="nucleotide sequence ID" value="NZ_JBHTCP010000038.1"/>
</dbReference>
<dbReference type="InterPro" id="IPR000863">
    <property type="entry name" value="Sulfotransferase_dom"/>
</dbReference>
<feature type="domain" description="Sulfotransferase" evidence="3">
    <location>
        <begin position="12"/>
        <end position="243"/>
    </location>
</feature>
<comment type="caution">
    <text evidence="4">The sequence shown here is derived from an EMBL/GenBank/DDBJ whole genome shotgun (WGS) entry which is preliminary data.</text>
</comment>
<accession>A0ABW2NRI4</accession>
<protein>
    <submittedName>
        <fullName evidence="4">Sulfotransferase domain-containing protein</fullName>
    </submittedName>
</protein>
<organism evidence="4 5">
    <name type="scientific">Fictibacillus iocasae</name>
    <dbReference type="NCBI Taxonomy" id="2715437"/>
    <lineage>
        <taxon>Bacteria</taxon>
        <taxon>Bacillati</taxon>
        <taxon>Bacillota</taxon>
        <taxon>Bacilli</taxon>
        <taxon>Bacillales</taxon>
        <taxon>Fictibacillaceae</taxon>
        <taxon>Fictibacillus</taxon>
    </lineage>
</organism>
<dbReference type="Proteomes" id="UP001596549">
    <property type="component" value="Unassembled WGS sequence"/>
</dbReference>
<gene>
    <name evidence="4" type="ORF">ACFQPF_11835</name>
</gene>
<evidence type="ECO:0000256" key="1">
    <source>
        <dbReference type="ARBA" id="ARBA00005771"/>
    </source>
</evidence>
<sequence length="258" mass="30002">MRTRPLPALSPFLLNSVPKSGTNLAIQLLSGVPGLYREDYKHLFEGTKQQLQHHTEMLMALQPNEYIVGHVFYSQHWTDLLNLLKIKMIFIFRDPRDTAVSLAYFMDSEKLKNDPLTRYVQSSRLTIKERLRAIITGVQLPEGPYPNIKDASEIFTLWKCAPSVLPITYEELTASPESRYQACFKMIHFLSGRLWRHREKIAAVNSMMSKYNPSESWTFRKGTAGSWRNEFDEELKHLFKQTAGDLLIELGYEKDKNW</sequence>
<dbReference type="SUPFAM" id="SSF52540">
    <property type="entry name" value="P-loop containing nucleoside triphosphate hydrolases"/>
    <property type="match status" value="1"/>
</dbReference>
<evidence type="ECO:0000313" key="4">
    <source>
        <dbReference type="EMBL" id="MFC7372365.1"/>
    </source>
</evidence>
<comment type="similarity">
    <text evidence="1">Belongs to the sulfotransferase 1 family.</text>
</comment>
<dbReference type="EMBL" id="JBHTCP010000038">
    <property type="protein sequence ID" value="MFC7372365.1"/>
    <property type="molecule type" value="Genomic_DNA"/>
</dbReference>
<name>A0ABW2NRI4_9BACL</name>
<evidence type="ECO:0000259" key="3">
    <source>
        <dbReference type="Pfam" id="PF00685"/>
    </source>
</evidence>
<proteinExistence type="inferred from homology"/>
<evidence type="ECO:0000313" key="5">
    <source>
        <dbReference type="Proteomes" id="UP001596549"/>
    </source>
</evidence>
<dbReference type="InterPro" id="IPR027417">
    <property type="entry name" value="P-loop_NTPase"/>
</dbReference>
<keyword evidence="2" id="KW-0808">Transferase</keyword>
<evidence type="ECO:0000256" key="2">
    <source>
        <dbReference type="ARBA" id="ARBA00022679"/>
    </source>
</evidence>
<reference evidence="5" key="1">
    <citation type="journal article" date="2019" name="Int. J. Syst. Evol. Microbiol.">
        <title>The Global Catalogue of Microorganisms (GCM) 10K type strain sequencing project: providing services to taxonomists for standard genome sequencing and annotation.</title>
        <authorList>
            <consortium name="The Broad Institute Genomics Platform"/>
            <consortium name="The Broad Institute Genome Sequencing Center for Infectious Disease"/>
            <person name="Wu L."/>
            <person name="Ma J."/>
        </authorList>
    </citation>
    <scope>NUCLEOTIDE SEQUENCE [LARGE SCALE GENOMIC DNA]</scope>
    <source>
        <strain evidence="5">NBRC 106396</strain>
    </source>
</reference>
<dbReference type="Gene3D" id="3.40.50.300">
    <property type="entry name" value="P-loop containing nucleotide triphosphate hydrolases"/>
    <property type="match status" value="1"/>
</dbReference>
<dbReference type="PANTHER" id="PTHR11783">
    <property type="entry name" value="SULFOTRANSFERASE SULT"/>
    <property type="match status" value="1"/>
</dbReference>
<dbReference type="Pfam" id="PF00685">
    <property type="entry name" value="Sulfotransfer_1"/>
    <property type="match status" value="1"/>
</dbReference>
<keyword evidence="5" id="KW-1185">Reference proteome</keyword>